<reference evidence="2" key="1">
    <citation type="submission" date="2021-01" db="EMBL/GenBank/DDBJ databases">
        <authorList>
            <person name="Corre E."/>
            <person name="Pelletier E."/>
            <person name="Niang G."/>
            <person name="Scheremetjew M."/>
            <person name="Finn R."/>
            <person name="Kale V."/>
            <person name="Holt S."/>
            <person name="Cochrane G."/>
            <person name="Meng A."/>
            <person name="Brown T."/>
            <person name="Cohen L."/>
        </authorList>
    </citation>
    <scope>NUCLEOTIDE SEQUENCE</scope>
    <source>
        <strain evidence="2">CCMP1381</strain>
    </source>
</reference>
<evidence type="ECO:0000313" key="2">
    <source>
        <dbReference type="EMBL" id="CAD9467852.1"/>
    </source>
</evidence>
<protein>
    <submittedName>
        <fullName evidence="2">Uncharacterized protein</fullName>
    </submittedName>
</protein>
<gene>
    <name evidence="2" type="ORF">DSPE1174_LOCUS26544</name>
</gene>
<name>A0A7S2GS85_9STRA</name>
<dbReference type="AlphaFoldDB" id="A0A7S2GS85"/>
<feature type="compositionally biased region" description="Basic residues" evidence="1">
    <location>
        <begin position="1"/>
        <end position="26"/>
    </location>
</feature>
<dbReference type="Pfam" id="PF09495">
    <property type="entry name" value="DUF2462"/>
    <property type="match status" value="1"/>
</dbReference>
<dbReference type="EMBL" id="HBGS01051270">
    <property type="protein sequence ID" value="CAD9467852.1"/>
    <property type="molecule type" value="Transcribed_RNA"/>
</dbReference>
<organism evidence="2">
    <name type="scientific">Octactis speculum</name>
    <dbReference type="NCBI Taxonomy" id="3111310"/>
    <lineage>
        <taxon>Eukaryota</taxon>
        <taxon>Sar</taxon>
        <taxon>Stramenopiles</taxon>
        <taxon>Ochrophyta</taxon>
        <taxon>Dictyochophyceae</taxon>
        <taxon>Dictyochales</taxon>
        <taxon>Dictyochaceae</taxon>
        <taxon>Octactis</taxon>
    </lineage>
</organism>
<accession>A0A7S2GS85</accession>
<dbReference type="InterPro" id="IPR019034">
    <property type="entry name" value="UPF0390"/>
</dbReference>
<evidence type="ECO:0000256" key="1">
    <source>
        <dbReference type="SAM" id="MobiDB-lite"/>
    </source>
</evidence>
<feature type="region of interest" description="Disordered" evidence="1">
    <location>
        <begin position="111"/>
        <end position="137"/>
    </location>
</feature>
<sequence length="137" mass="15617">MVQGLKKFKGHPTRAKAKPARRKVRDQKHGNFNLKAKKCSARRQEQIAAEKKVTKMINANVEKQCAAKLLQAGERLQFGDIRSKGKALNRDIKRKLCTKKKTRMEEKLDAFRAKLDREDKNAPPTTVTKPNKLPGLE</sequence>
<feature type="region of interest" description="Disordered" evidence="1">
    <location>
        <begin position="1"/>
        <end position="30"/>
    </location>
</feature>
<feature type="compositionally biased region" description="Basic and acidic residues" evidence="1">
    <location>
        <begin position="111"/>
        <end position="121"/>
    </location>
</feature>
<proteinExistence type="predicted"/>